<evidence type="ECO:0000256" key="16">
    <source>
        <dbReference type="PIRSR" id="PIRSR601577-2"/>
    </source>
</evidence>
<evidence type="ECO:0000256" key="7">
    <source>
        <dbReference type="ARBA" id="ARBA00022801"/>
    </source>
</evidence>
<evidence type="ECO:0000256" key="10">
    <source>
        <dbReference type="ARBA" id="ARBA00023049"/>
    </source>
</evidence>
<dbReference type="PROSITE" id="PS51257">
    <property type="entry name" value="PROKAR_LIPOPROTEIN"/>
    <property type="match status" value="1"/>
</dbReference>
<feature type="binding site" evidence="16">
    <location>
        <position position="218"/>
    </location>
    <ligand>
        <name>Zn(2+)</name>
        <dbReference type="ChEBI" id="CHEBI:29105"/>
        <note>catalytic</note>
    </ligand>
</feature>
<dbReference type="GO" id="GO:0005737">
    <property type="term" value="C:cytoplasm"/>
    <property type="evidence" value="ECO:0007669"/>
    <property type="project" value="TreeGrafter"/>
</dbReference>
<feature type="signal peptide" evidence="17">
    <location>
        <begin position="1"/>
        <end position="24"/>
    </location>
</feature>
<dbReference type="GO" id="GO:0007155">
    <property type="term" value="P:cell adhesion"/>
    <property type="evidence" value="ECO:0007669"/>
    <property type="project" value="UniProtKB-KW"/>
</dbReference>
<keyword evidence="14" id="KW-0325">Glycoprotein</keyword>
<keyword evidence="19" id="KW-1185">Reference proteome</keyword>
<dbReference type="AlphaFoldDB" id="A0A7G2CG39"/>
<comment type="subcellular location">
    <subcellularLocation>
        <location evidence="2">Membrane</location>
    </subcellularLocation>
</comment>
<evidence type="ECO:0000256" key="2">
    <source>
        <dbReference type="ARBA" id="ARBA00004370"/>
    </source>
</evidence>
<keyword evidence="4 17" id="KW-0645">Protease</keyword>
<keyword evidence="13" id="KW-1015">Disulfide bond</keyword>
<dbReference type="SUPFAM" id="SSF55486">
    <property type="entry name" value="Metalloproteases ('zincins'), catalytic domain"/>
    <property type="match status" value="1"/>
</dbReference>
<evidence type="ECO:0000256" key="5">
    <source>
        <dbReference type="ARBA" id="ARBA00022723"/>
    </source>
</evidence>
<keyword evidence="11" id="KW-0472">Membrane</keyword>
<evidence type="ECO:0000256" key="11">
    <source>
        <dbReference type="ARBA" id="ARBA00023136"/>
    </source>
</evidence>
<keyword evidence="10 16" id="KW-0482">Metalloprotease</keyword>
<sequence>MFSKMPCLRRTALAVALLVGCATAAEHKCIQQETELQQAQSGQVPQTIDRSRVSNARSAKYVTKRGIKFRIGTADLLDKTKFCHTSGQSLEMQNGGTVSCFDDLLLTDTKRKYLLDVILPRATTLLSEALRTAPVGSFSLNQSDMTGTCGKFTVPDDFAQEEDADFVLLVAAAPNPRSTAAWSITCLGTPEGKPVVGVLNVSPEHIDKDPTTVRAVIHELLHALGFNNLGDTQVELRGKTVTLVTSPNVKAKAAEHYGCPTIQGMEVEDSDGSSEGKRAHWKARTAKDDIMASYLSTVMFLSPMTLAYMEDTGHYTPNYERAETLPFGHQAGCDFVEKPCITDGKTDFPDVFATTSGEMKCTSDYAGIGQAQSRNNGCPNAAFKYFGDNSCTSNAPLDYCPIYDMITRCVTTDGDWSTRCFNGQVDGAACLPSSAT</sequence>
<keyword evidence="5 16" id="KW-0479">Metal-binding</keyword>
<evidence type="ECO:0000256" key="13">
    <source>
        <dbReference type="ARBA" id="ARBA00023157"/>
    </source>
</evidence>
<dbReference type="Proteomes" id="UP000515908">
    <property type="component" value="Chromosome 12"/>
</dbReference>
<feature type="chain" id="PRO_5029032143" description="Leishmanolysin-like peptidase" evidence="17">
    <location>
        <begin position="25"/>
        <end position="436"/>
    </location>
</feature>
<dbReference type="FunFam" id="3.90.132.10:FF:000001">
    <property type="entry name" value="leishmanolysin-like peptidase isoform X2"/>
    <property type="match status" value="1"/>
</dbReference>
<dbReference type="GO" id="GO:0004222">
    <property type="term" value="F:metalloendopeptidase activity"/>
    <property type="evidence" value="ECO:0007669"/>
    <property type="project" value="UniProtKB-UniRule"/>
</dbReference>
<accession>A0A7G2CG39</accession>
<dbReference type="GO" id="GO:0046872">
    <property type="term" value="F:metal ion binding"/>
    <property type="evidence" value="ECO:0007669"/>
    <property type="project" value="UniProtKB-KW"/>
</dbReference>
<keyword evidence="9" id="KW-0130">Cell adhesion</keyword>
<evidence type="ECO:0000256" key="4">
    <source>
        <dbReference type="ARBA" id="ARBA00022670"/>
    </source>
</evidence>
<dbReference type="EC" id="3.4.24.-" evidence="17"/>
<dbReference type="VEuPathDB" id="TriTrypDB:ADEAN_000635100"/>
<comment type="similarity">
    <text evidence="3 17">Belongs to the peptidase M8 family.</text>
</comment>
<dbReference type="OrthoDB" id="262619at2759"/>
<evidence type="ECO:0000256" key="17">
    <source>
        <dbReference type="RuleBase" id="RU366077"/>
    </source>
</evidence>
<dbReference type="EMBL" id="LR877156">
    <property type="protein sequence ID" value="CAD2218858.1"/>
    <property type="molecule type" value="Genomic_DNA"/>
</dbReference>
<evidence type="ECO:0000256" key="3">
    <source>
        <dbReference type="ARBA" id="ARBA00005860"/>
    </source>
</evidence>
<evidence type="ECO:0000313" key="19">
    <source>
        <dbReference type="Proteomes" id="UP000515908"/>
    </source>
</evidence>
<dbReference type="PANTHER" id="PTHR10942">
    <property type="entry name" value="LEISHMANOLYSIN-LIKE PEPTIDASE"/>
    <property type="match status" value="1"/>
</dbReference>
<name>A0A7G2CG39_9TRYP</name>
<protein>
    <recommendedName>
        <fullName evidence="17">Leishmanolysin-like peptidase</fullName>
        <ecNumber evidence="17">3.4.24.-</ecNumber>
    </recommendedName>
</protein>
<dbReference type="Gene3D" id="3.90.132.10">
    <property type="entry name" value="Leishmanolysin , domain 2"/>
    <property type="match status" value="1"/>
</dbReference>
<proteinExistence type="inferred from homology"/>
<evidence type="ECO:0000256" key="15">
    <source>
        <dbReference type="PIRSR" id="PIRSR601577-1"/>
    </source>
</evidence>
<evidence type="ECO:0000256" key="14">
    <source>
        <dbReference type="ARBA" id="ARBA00023180"/>
    </source>
</evidence>
<comment type="catalytic activity">
    <reaction evidence="1">
        <text>Preference for hydrophobic residues at P1 and P1' and basic residues at P2' and P3'. A model nonapeptide is cleaved at -Ala-Tyr-|-Leu-Lys-Lys-.</text>
        <dbReference type="EC" id="3.4.24.36"/>
    </reaction>
</comment>
<evidence type="ECO:0000256" key="6">
    <source>
        <dbReference type="ARBA" id="ARBA00022729"/>
    </source>
</evidence>
<evidence type="ECO:0000256" key="1">
    <source>
        <dbReference type="ARBA" id="ARBA00001249"/>
    </source>
</evidence>
<dbReference type="InterPro" id="IPR001577">
    <property type="entry name" value="Peptidase_M8"/>
</dbReference>
<dbReference type="Gene3D" id="2.10.55.10">
    <property type="entry name" value="Leishmanolysin domain 3"/>
    <property type="match status" value="1"/>
</dbReference>
<feature type="binding site" evidence="16">
    <location>
        <position position="280"/>
    </location>
    <ligand>
        <name>Zn(2+)</name>
        <dbReference type="ChEBI" id="CHEBI:29105"/>
        <note>catalytic</note>
    </ligand>
</feature>
<reference evidence="18 19" key="1">
    <citation type="submission" date="2020-08" db="EMBL/GenBank/DDBJ databases">
        <authorList>
            <person name="Newling K."/>
            <person name="Davey J."/>
            <person name="Forrester S."/>
        </authorList>
    </citation>
    <scope>NUCLEOTIDE SEQUENCE [LARGE SCALE GENOMIC DNA]</scope>
    <source>
        <strain evidence="19">Crithidia deanei Carvalho (ATCC PRA-265)</strain>
    </source>
</reference>
<dbReference type="PANTHER" id="PTHR10942:SF0">
    <property type="entry name" value="LEISHMANOLYSIN-LIKE PEPTIDASE"/>
    <property type="match status" value="1"/>
</dbReference>
<evidence type="ECO:0000256" key="8">
    <source>
        <dbReference type="ARBA" id="ARBA00022833"/>
    </source>
</evidence>
<keyword evidence="6 17" id="KW-0732">Signal</keyword>
<dbReference type="GO" id="GO:0006508">
    <property type="term" value="P:proteolysis"/>
    <property type="evidence" value="ECO:0007669"/>
    <property type="project" value="UniProtKB-KW"/>
</dbReference>
<dbReference type="Gene3D" id="3.10.170.20">
    <property type="match status" value="1"/>
</dbReference>
<organism evidence="18 19">
    <name type="scientific">Angomonas deanei</name>
    <dbReference type="NCBI Taxonomy" id="59799"/>
    <lineage>
        <taxon>Eukaryota</taxon>
        <taxon>Discoba</taxon>
        <taxon>Euglenozoa</taxon>
        <taxon>Kinetoplastea</taxon>
        <taxon>Metakinetoplastina</taxon>
        <taxon>Trypanosomatida</taxon>
        <taxon>Trypanosomatidae</taxon>
        <taxon>Strigomonadinae</taxon>
        <taxon>Angomonas</taxon>
    </lineage>
</organism>
<keyword evidence="7 17" id="KW-0378">Hydrolase</keyword>
<keyword evidence="8 16" id="KW-0862">Zinc</keyword>
<gene>
    <name evidence="18" type="ORF">ADEAN_000635100</name>
</gene>
<evidence type="ECO:0000256" key="9">
    <source>
        <dbReference type="ARBA" id="ARBA00022889"/>
    </source>
</evidence>
<dbReference type="GO" id="GO:0016020">
    <property type="term" value="C:membrane"/>
    <property type="evidence" value="ECO:0007669"/>
    <property type="project" value="UniProtKB-SubCell"/>
</dbReference>
<dbReference type="PRINTS" id="PR00782">
    <property type="entry name" value="LSHMANOLYSIN"/>
</dbReference>
<dbReference type="Pfam" id="PF01457">
    <property type="entry name" value="Peptidase_M8"/>
    <property type="match status" value="1"/>
</dbReference>
<feature type="binding site" evidence="16">
    <location>
        <position position="222"/>
    </location>
    <ligand>
        <name>Zn(2+)</name>
        <dbReference type="ChEBI" id="CHEBI:29105"/>
        <note>catalytic</note>
    </ligand>
</feature>
<comment type="cofactor">
    <cofactor evidence="16 17">
        <name>Zn(2+)</name>
        <dbReference type="ChEBI" id="CHEBI:29105"/>
    </cofactor>
    <text evidence="16 17">Binds 1 zinc ion per subunit.</text>
</comment>
<evidence type="ECO:0000313" key="18">
    <source>
        <dbReference type="EMBL" id="CAD2218858.1"/>
    </source>
</evidence>
<evidence type="ECO:0000256" key="12">
    <source>
        <dbReference type="ARBA" id="ARBA00023145"/>
    </source>
</evidence>
<feature type="active site" evidence="15">
    <location>
        <position position="219"/>
    </location>
</feature>
<keyword evidence="12" id="KW-0865">Zymogen</keyword>